<feature type="compositionally biased region" description="Low complexity" evidence="1">
    <location>
        <begin position="573"/>
        <end position="589"/>
    </location>
</feature>
<protein>
    <submittedName>
        <fullName evidence="2">Uncharacterized protein</fullName>
    </submittedName>
</protein>
<dbReference type="InParanoid" id="C5K4W0"/>
<dbReference type="RefSeq" id="XP_002788586.1">
    <property type="nucleotide sequence ID" value="XM_002788540.1"/>
</dbReference>
<sequence length="962" mass="103333">MPAVVTRAQLAPLFSSSPVSPGSAIWDAPLSPWMRRPETLAGGLSVLASEVEVRWERNLVVPLEQTLLMSEDDVDWFLEEIKKFRADQEAPSGSRFFSAALCRSLALVHGPARRLSLLEYRFIEVLKELQSLPMSSGQVEESAVSITDSFFCIELIRPCQPYKAEDGKTVVVEETRISDLILMAEVPCWWAPYLPHLEDMRRLKSTFKASPDTSMAGTTKKDEVEPVRVESIVELDDSDEEPEKKCRRVGEQLSKEVEARSADDGVVVESTVREDVPLLSPPPNNTVAEGLKGSPSIVEEEVYHQEGGRPIDGEVHPLAVESTLATSAAEVLEERAQTVSMEDTLVPRALDRGPDDVRGRRLDSAAEVPRPPSTTVPPSPFGAYVSDLPAKPPLPSSSRGTEHPSTPGVGSAAVPSKKYPPSSSRPTVPLSAPGVRSSDVSAKKPLPSSSRPTAPPSTPGVRSTDALPKKSPPSSSRPSVPPSTPGVRSTDALPKKPPASSSRPSVPPSTPGVRSTDALPKKPPASSSRPSVPPSTPGVRSTDALPKRSPPSSSRPSVPTSTPGARSTDALPKRSPASSSRPSVPTSTPGARSTDALPKRSPASSSRPSVPTSTPGARSTDALPKRSPASSSRPSVPTSTPGARSTDVPGKKPPPPPSMPSIAPLTTVERGNNSGAPCRSPIHVSEWDGQDARTLASPIRPTTATTPSPTSDPPMVNAIPPSTSWVPAAPHPVPFGPSGNPPPTAPHAITAALYQAMARAKASPLTEDDRPGNESGVRGGRRRGHVSEELKRASEGRVGHHPRPPRRDLVLDHRLVVQLRHHQRGPISQEPLRRGSADHKLFLCRHPSDHFGTRIRVLLSLIVVYSCGWDQRATSTTLHLPDCTQNLLVLPLQRFDRSRSCRRPRRLLEYGSPKTVPRLKFHASLYHTRTPLRLVLGVDNFTDMTVHETFGFTLDPEPVTEG</sequence>
<dbReference type="EMBL" id="GG670562">
    <property type="protein sequence ID" value="EER20382.1"/>
    <property type="molecule type" value="Genomic_DNA"/>
</dbReference>
<proteinExistence type="predicted"/>
<dbReference type="OMA" id="IFREAVW"/>
<name>C5K4W0_PERM5</name>
<dbReference type="GeneID" id="9053933"/>
<feature type="compositionally biased region" description="Low complexity" evidence="1">
    <location>
        <begin position="550"/>
        <end position="563"/>
    </location>
</feature>
<feature type="region of interest" description="Disordered" evidence="1">
    <location>
        <begin position="336"/>
        <end position="719"/>
    </location>
</feature>
<organism evidence="3">
    <name type="scientific">Perkinsus marinus (strain ATCC 50983 / TXsc)</name>
    <dbReference type="NCBI Taxonomy" id="423536"/>
    <lineage>
        <taxon>Eukaryota</taxon>
        <taxon>Sar</taxon>
        <taxon>Alveolata</taxon>
        <taxon>Perkinsozoa</taxon>
        <taxon>Perkinsea</taxon>
        <taxon>Perkinsida</taxon>
        <taxon>Perkinsidae</taxon>
        <taxon>Perkinsus</taxon>
    </lineage>
</organism>
<reference evidence="2 3" key="1">
    <citation type="submission" date="2008-07" db="EMBL/GenBank/DDBJ databases">
        <authorList>
            <person name="El-Sayed N."/>
            <person name="Caler E."/>
            <person name="Inman J."/>
            <person name="Amedeo P."/>
            <person name="Hass B."/>
            <person name="Wortman J."/>
        </authorList>
    </citation>
    <scope>NUCLEOTIDE SEQUENCE [LARGE SCALE GENOMIC DNA]</scope>
    <source>
        <strain evidence="3">ATCC 50983 / TXsc</strain>
    </source>
</reference>
<dbReference type="AlphaFoldDB" id="C5K4W0"/>
<evidence type="ECO:0000313" key="3">
    <source>
        <dbReference type="Proteomes" id="UP000007800"/>
    </source>
</evidence>
<feature type="compositionally biased region" description="Low complexity" evidence="1">
    <location>
        <begin position="599"/>
        <end position="615"/>
    </location>
</feature>
<dbReference type="Proteomes" id="UP000007800">
    <property type="component" value="Unassembled WGS sequence"/>
</dbReference>
<feature type="compositionally biased region" description="Low complexity" evidence="1">
    <location>
        <begin position="415"/>
        <end position="426"/>
    </location>
</feature>
<dbReference type="OrthoDB" id="465065at2759"/>
<feature type="compositionally biased region" description="Low complexity" evidence="1">
    <location>
        <begin position="697"/>
        <end position="709"/>
    </location>
</feature>
<accession>C5K4W0</accession>
<feature type="compositionally biased region" description="Pro residues" evidence="1">
    <location>
        <begin position="369"/>
        <end position="380"/>
    </location>
</feature>
<feature type="compositionally biased region" description="Basic and acidic residues" evidence="1">
    <location>
        <begin position="785"/>
        <end position="798"/>
    </location>
</feature>
<keyword evidence="3" id="KW-1185">Reference proteome</keyword>
<gene>
    <name evidence="2" type="ORF">Pmar_PMAR010115</name>
</gene>
<feature type="compositionally biased region" description="Basic and acidic residues" evidence="1">
    <location>
        <begin position="349"/>
        <end position="364"/>
    </location>
</feature>
<feature type="region of interest" description="Disordered" evidence="1">
    <location>
        <begin position="760"/>
        <end position="806"/>
    </location>
</feature>
<feature type="compositionally biased region" description="Low complexity" evidence="1">
    <location>
        <begin position="625"/>
        <end position="641"/>
    </location>
</feature>
<evidence type="ECO:0000313" key="2">
    <source>
        <dbReference type="EMBL" id="EER20382.1"/>
    </source>
</evidence>
<evidence type="ECO:0000256" key="1">
    <source>
        <dbReference type="SAM" id="MobiDB-lite"/>
    </source>
</evidence>